<organism evidence="7 8">
    <name type="scientific">Bartonella ancashensis</name>
    <dbReference type="NCBI Taxonomy" id="1318743"/>
    <lineage>
        <taxon>Bacteria</taxon>
        <taxon>Pseudomonadati</taxon>
        <taxon>Pseudomonadota</taxon>
        <taxon>Alphaproteobacteria</taxon>
        <taxon>Hyphomicrobiales</taxon>
        <taxon>Bartonellaceae</taxon>
        <taxon>Bartonella</taxon>
    </lineage>
</organism>
<dbReference type="GO" id="GO:0030288">
    <property type="term" value="C:outer membrane-bounded periplasmic space"/>
    <property type="evidence" value="ECO:0007669"/>
    <property type="project" value="TreeGrafter"/>
</dbReference>
<dbReference type="OrthoDB" id="63946at2"/>
<dbReference type="Proteomes" id="UP000057213">
    <property type="component" value="Chromosome"/>
</dbReference>
<dbReference type="STRING" id="1318743.PU02_0126"/>
<dbReference type="InterPro" id="IPR051313">
    <property type="entry name" value="Bact_iron-sidero_bind"/>
</dbReference>
<comment type="subcellular location">
    <subcellularLocation>
        <location evidence="1">Cell envelope</location>
    </subcellularLocation>
</comment>
<keyword evidence="4" id="KW-0408">Iron</keyword>
<dbReference type="AlphaFoldDB" id="A0A0M5KSB6"/>
<protein>
    <submittedName>
        <fullName evidence="7">Iron compound ABC uptake transporter substrate-binding protein PiuA</fullName>
    </submittedName>
</protein>
<keyword evidence="4" id="KW-0406">Ion transport</keyword>
<evidence type="ECO:0000313" key="7">
    <source>
        <dbReference type="EMBL" id="ALE02940.1"/>
    </source>
</evidence>
<keyword evidence="8" id="KW-1185">Reference proteome</keyword>
<dbReference type="PANTHER" id="PTHR30532:SF28">
    <property type="entry name" value="PETROBACTIN-BINDING PROTEIN YCLQ"/>
    <property type="match status" value="1"/>
</dbReference>
<dbReference type="InterPro" id="IPR033870">
    <property type="entry name" value="FatB"/>
</dbReference>
<dbReference type="RefSeq" id="WP_053943632.1">
    <property type="nucleotide sequence ID" value="NZ_CP010401.1"/>
</dbReference>
<dbReference type="GO" id="GO:1901678">
    <property type="term" value="P:iron coordination entity transport"/>
    <property type="evidence" value="ECO:0007669"/>
    <property type="project" value="UniProtKB-ARBA"/>
</dbReference>
<accession>A0A0M5KSB6</accession>
<dbReference type="SUPFAM" id="SSF53807">
    <property type="entry name" value="Helical backbone' metal receptor"/>
    <property type="match status" value="1"/>
</dbReference>
<evidence type="ECO:0000256" key="4">
    <source>
        <dbReference type="ARBA" id="ARBA00022496"/>
    </source>
</evidence>
<evidence type="ECO:0000256" key="2">
    <source>
        <dbReference type="ARBA" id="ARBA00008814"/>
    </source>
</evidence>
<gene>
    <name evidence="7" type="ORF">PU02_0126</name>
</gene>
<keyword evidence="5" id="KW-0732">Signal</keyword>
<evidence type="ECO:0000256" key="1">
    <source>
        <dbReference type="ARBA" id="ARBA00004196"/>
    </source>
</evidence>
<proteinExistence type="inferred from homology"/>
<keyword evidence="3" id="KW-0813">Transport</keyword>
<dbReference type="Gene3D" id="3.40.50.1980">
    <property type="entry name" value="Nitrogenase molybdenum iron protein domain"/>
    <property type="match status" value="2"/>
</dbReference>
<reference evidence="7 8" key="1">
    <citation type="journal article" date="2015" name="Genome Announc.">
        <title>Complete Genome Sequence of Bartonella ancashensis Strain 20.00, Isolated from the Blood of a Patient with Verruga Peruana.</title>
        <authorList>
            <person name="Hang J."/>
            <person name="Mullins K.E."/>
            <person name="Clifford R.J."/>
            <person name="Onmus-Leone F."/>
            <person name="Yang Y."/>
            <person name="Jiang J."/>
            <person name="Leguia M."/>
            <person name="Kasper M.R."/>
            <person name="Maguina C."/>
            <person name="Lesho E.P."/>
            <person name="Jarman R.G."/>
            <person name="Richards A.L."/>
            <person name="Blazes D."/>
        </authorList>
    </citation>
    <scope>NUCLEOTIDE SEQUENCE [LARGE SCALE GENOMIC DNA]</scope>
    <source>
        <strain evidence="7 8">20.00</strain>
    </source>
</reference>
<sequence>MITKRMTWAAFIFAVFVNFITISWAAITIEHSSGSTAVVKNPQRVVVFDLASLDNMVRLGINPTFGVTEGKKPAYLTQFDDPKYEKIGTRTDPNYEKIATFQPDLILIASRVRANYPEFSKLAPTLDMTVGYQTTLKDIERNLNILGEIFDKKREAQAEITNLHKALEEVRKHTKGKGKALIIMTSGGKISAFGPGARFDLLHSAFGIAPVTDKITKERHGQLVSYEFILEHNPDWLLVVDRDAAIGREGQSAAELLDNELIRRTTAGKKGQIIYLDPQSWYLASGNLTGLHNTIKQISEVFQKSR</sequence>
<dbReference type="CDD" id="cd01140">
    <property type="entry name" value="FatB"/>
    <property type="match status" value="1"/>
</dbReference>
<dbReference type="KEGG" id="banc:PU02_0126"/>
<evidence type="ECO:0000313" key="8">
    <source>
        <dbReference type="Proteomes" id="UP000057213"/>
    </source>
</evidence>
<name>A0A0M5KSB6_9HYPH</name>
<keyword evidence="4" id="KW-0410">Iron transport</keyword>
<dbReference type="PANTHER" id="PTHR30532">
    <property type="entry name" value="IRON III DICITRATE-BINDING PERIPLASMIC PROTEIN"/>
    <property type="match status" value="1"/>
</dbReference>
<dbReference type="PATRIC" id="fig|1318743.3.peg.130"/>
<dbReference type="EMBL" id="CP010401">
    <property type="protein sequence ID" value="ALE02940.1"/>
    <property type="molecule type" value="Genomic_DNA"/>
</dbReference>
<evidence type="ECO:0000259" key="6">
    <source>
        <dbReference type="PROSITE" id="PS50983"/>
    </source>
</evidence>
<evidence type="ECO:0000256" key="3">
    <source>
        <dbReference type="ARBA" id="ARBA00022448"/>
    </source>
</evidence>
<dbReference type="InterPro" id="IPR002491">
    <property type="entry name" value="ABC_transptr_periplasmic_BD"/>
</dbReference>
<comment type="similarity">
    <text evidence="2">Belongs to the bacterial solute-binding protein 8 family.</text>
</comment>
<feature type="domain" description="Fe/B12 periplasmic-binding" evidence="6">
    <location>
        <begin position="44"/>
        <end position="306"/>
    </location>
</feature>
<evidence type="ECO:0000256" key="5">
    <source>
        <dbReference type="ARBA" id="ARBA00022729"/>
    </source>
</evidence>
<dbReference type="PROSITE" id="PS50983">
    <property type="entry name" value="FE_B12_PBP"/>
    <property type="match status" value="1"/>
</dbReference>
<dbReference type="Pfam" id="PF01497">
    <property type="entry name" value="Peripla_BP_2"/>
    <property type="match status" value="1"/>
</dbReference>